<dbReference type="EMBL" id="CP019082">
    <property type="protein sequence ID" value="APW62792.1"/>
    <property type="molecule type" value="Genomic_DNA"/>
</dbReference>
<dbReference type="Proteomes" id="UP000186309">
    <property type="component" value="Chromosome"/>
</dbReference>
<dbReference type="OrthoDB" id="286518at2"/>
<gene>
    <name evidence="1" type="ORF">BSF38_04345</name>
</gene>
<reference evidence="2" key="1">
    <citation type="submission" date="2016-12" db="EMBL/GenBank/DDBJ databases">
        <title>Comparative genomics of four Isosphaeraceae planctomycetes: a common pool of plasmids and glycoside hydrolase genes.</title>
        <authorList>
            <person name="Ivanova A."/>
        </authorList>
    </citation>
    <scope>NUCLEOTIDE SEQUENCE [LARGE SCALE GENOMIC DNA]</scope>
    <source>
        <strain evidence="2">PX4</strain>
    </source>
</reference>
<dbReference type="RefSeq" id="WP_076349147.1">
    <property type="nucleotide sequence ID" value="NZ_CP019082.1"/>
</dbReference>
<accession>A0A1U7CV33</accession>
<evidence type="ECO:0000313" key="1">
    <source>
        <dbReference type="EMBL" id="APW62792.1"/>
    </source>
</evidence>
<name>A0A1U7CV33_9BACT</name>
<protein>
    <submittedName>
        <fullName evidence="1">Uncharacterized protein</fullName>
    </submittedName>
</protein>
<dbReference type="KEGG" id="pbor:BSF38_04345"/>
<sequence>MTILIVYYLDGQWFGEVVDWKRSGSGSYRELTRVVLPQSKAEIEKYAAENNYKIEWRGAGLREPTSA</sequence>
<proteinExistence type="predicted"/>
<keyword evidence="2" id="KW-1185">Reference proteome</keyword>
<dbReference type="AlphaFoldDB" id="A0A1U7CV33"/>
<organism evidence="1 2">
    <name type="scientific">Paludisphaera borealis</name>
    <dbReference type="NCBI Taxonomy" id="1387353"/>
    <lineage>
        <taxon>Bacteria</taxon>
        <taxon>Pseudomonadati</taxon>
        <taxon>Planctomycetota</taxon>
        <taxon>Planctomycetia</taxon>
        <taxon>Isosphaerales</taxon>
        <taxon>Isosphaeraceae</taxon>
        <taxon>Paludisphaera</taxon>
    </lineage>
</organism>
<evidence type="ECO:0000313" key="2">
    <source>
        <dbReference type="Proteomes" id="UP000186309"/>
    </source>
</evidence>